<dbReference type="EMBL" id="CP000613">
    <property type="protein sequence ID" value="ACJ01330.1"/>
    <property type="molecule type" value="Genomic_DNA"/>
</dbReference>
<dbReference type="CDD" id="cd13127">
    <property type="entry name" value="MATE_tuaB_like"/>
    <property type="match status" value="1"/>
</dbReference>
<feature type="transmembrane region" description="Helical" evidence="8">
    <location>
        <begin position="343"/>
        <end position="364"/>
    </location>
</feature>
<organism evidence="9 10">
    <name type="scientific">Rhodospirillum centenum (strain ATCC 51521 / SW)</name>
    <dbReference type="NCBI Taxonomy" id="414684"/>
    <lineage>
        <taxon>Bacteria</taxon>
        <taxon>Pseudomonadati</taxon>
        <taxon>Pseudomonadota</taxon>
        <taxon>Alphaproteobacteria</taxon>
        <taxon>Rhodospirillales</taxon>
        <taxon>Rhodospirillaceae</taxon>
        <taxon>Rhodospirillum</taxon>
    </lineage>
</organism>
<dbReference type="Pfam" id="PF13440">
    <property type="entry name" value="Polysacc_synt_3"/>
    <property type="match status" value="1"/>
</dbReference>
<evidence type="ECO:0000256" key="3">
    <source>
        <dbReference type="ARBA" id="ARBA00022475"/>
    </source>
</evidence>
<feature type="transmembrane region" description="Helical" evidence="8">
    <location>
        <begin position="98"/>
        <end position="121"/>
    </location>
</feature>
<feature type="transmembrane region" description="Helical" evidence="8">
    <location>
        <begin position="429"/>
        <end position="450"/>
    </location>
</feature>
<evidence type="ECO:0000256" key="8">
    <source>
        <dbReference type="SAM" id="Phobius"/>
    </source>
</evidence>
<feature type="transmembrane region" description="Helical" evidence="8">
    <location>
        <begin position="249"/>
        <end position="266"/>
    </location>
</feature>
<feature type="transmembrane region" description="Helical" evidence="8">
    <location>
        <begin position="373"/>
        <end position="392"/>
    </location>
</feature>
<feature type="transmembrane region" description="Helical" evidence="8">
    <location>
        <begin position="462"/>
        <end position="482"/>
    </location>
</feature>
<comment type="subcellular location">
    <subcellularLocation>
        <location evidence="1">Cell membrane</location>
        <topology evidence="1">Multi-pass membrane protein</topology>
    </subcellularLocation>
</comment>
<feature type="transmembrane region" description="Helical" evidence="8">
    <location>
        <begin position="167"/>
        <end position="192"/>
    </location>
</feature>
<dbReference type="InterPro" id="IPR050833">
    <property type="entry name" value="Poly_Biosynth_Transport"/>
</dbReference>
<evidence type="ECO:0000256" key="2">
    <source>
        <dbReference type="ARBA" id="ARBA00007430"/>
    </source>
</evidence>
<dbReference type="PANTHER" id="PTHR30250:SF10">
    <property type="entry name" value="LIPOPOLYSACCHARIDE BIOSYNTHESIS PROTEIN WZXC"/>
    <property type="match status" value="1"/>
</dbReference>
<dbReference type="KEGG" id="rce:RC1_3989"/>
<comment type="similarity">
    <text evidence="2">Belongs to the polysaccharide synthase family.</text>
</comment>
<accession>B6IYF6</accession>
<evidence type="ECO:0000256" key="5">
    <source>
        <dbReference type="ARBA" id="ARBA00022989"/>
    </source>
</evidence>
<sequence length="518" mass="54416">MPDLKTETTLPEGQTPGEAAGLGRQAAKGALWSMANNWGRQIISLLVMLVLARLLTPHDFGSFAVIVVLVAFAQAILDDGLGEALIQRPALADEHLDGVFWLNLGLSLLLAGAGAVAAPAIQQAYDTPELAPLIWVGAAVLVVGSSGAVHQALLFRRMAFRAIAVRTLAGIVAGGITGIALAVAGAGVWALVGQFTVERLVGTLMLWRAVAWRPRLRFSRPHVAELLPFTLKTAGTRLLMFAYSQADKLLVGLLASPVVLGFYVLAQRIQETVITLLSRTTTQVAFPLFSRVQQDRVRLGSTFLLLTEAVLAVSSVLLLGLSAVAPALVELAFGSDWRTAGEVLRWLALGGIPTIIGSMSGTVLRGVGHAGRFMLLIGLGAACNLLLIALLIDRGLVALAAALVVRQCCFLPLDLLALHRAIGIPPLQVLRRLGPVLLASAAFVAAWQTVAGLHLTLPHRLLAEPLAATAGVLAYALVLLTVGRRSLRTCLDLIGLALGRSNGKTRETGPATAVPAGD</sequence>
<name>B6IYF6_RHOCS</name>
<protein>
    <submittedName>
        <fullName evidence="9">Polysaccharide biosynthesis protein, putative</fullName>
    </submittedName>
</protein>
<gene>
    <name evidence="9" type="ordered locus">RC1_3989</name>
</gene>
<dbReference type="STRING" id="414684.RC1_3989"/>
<evidence type="ECO:0000256" key="1">
    <source>
        <dbReference type="ARBA" id="ARBA00004651"/>
    </source>
</evidence>
<feature type="transmembrane region" description="Helical" evidence="8">
    <location>
        <begin position="133"/>
        <end position="155"/>
    </location>
</feature>
<feature type="region of interest" description="Disordered" evidence="7">
    <location>
        <begin position="1"/>
        <end position="20"/>
    </location>
</feature>
<dbReference type="HOGENOM" id="CLU_026911_6_1_5"/>
<evidence type="ECO:0000256" key="4">
    <source>
        <dbReference type="ARBA" id="ARBA00022692"/>
    </source>
</evidence>
<dbReference type="OrthoDB" id="9770347at2"/>
<dbReference type="eggNOG" id="COG2244">
    <property type="taxonomic scope" value="Bacteria"/>
</dbReference>
<proteinExistence type="inferred from homology"/>
<keyword evidence="4 8" id="KW-0812">Transmembrane</keyword>
<keyword evidence="5 8" id="KW-1133">Transmembrane helix</keyword>
<evidence type="ECO:0000313" key="10">
    <source>
        <dbReference type="Proteomes" id="UP000001591"/>
    </source>
</evidence>
<keyword evidence="10" id="KW-1185">Reference proteome</keyword>
<dbReference type="RefSeq" id="WP_012569103.1">
    <property type="nucleotide sequence ID" value="NC_011420.2"/>
</dbReference>
<evidence type="ECO:0000313" key="9">
    <source>
        <dbReference type="EMBL" id="ACJ01330.1"/>
    </source>
</evidence>
<reference evidence="9 10" key="1">
    <citation type="journal article" date="2010" name="BMC Genomics">
        <title>Metabolic flexibility revealed in the genome of the cyst-forming alpha-1 proteobacterium Rhodospirillum centenum.</title>
        <authorList>
            <person name="Lu Y.K."/>
            <person name="Marden J."/>
            <person name="Han M."/>
            <person name="Swingley W.D."/>
            <person name="Mastrian S.D."/>
            <person name="Chowdhury S.R."/>
            <person name="Hao J."/>
            <person name="Helmy T."/>
            <person name="Kim S."/>
            <person name="Kurdoglu A.A."/>
            <person name="Matthies H.J."/>
            <person name="Rollo D."/>
            <person name="Stothard P."/>
            <person name="Blankenship R.E."/>
            <person name="Bauer C.E."/>
            <person name="Touchman J.W."/>
        </authorList>
    </citation>
    <scope>NUCLEOTIDE SEQUENCE [LARGE SCALE GENOMIC DNA]</scope>
    <source>
        <strain evidence="10">ATCC 51521 / SW</strain>
    </source>
</reference>
<dbReference type="PANTHER" id="PTHR30250">
    <property type="entry name" value="PST FAMILY PREDICTED COLANIC ACID TRANSPORTER"/>
    <property type="match status" value="1"/>
</dbReference>
<feature type="transmembrane region" description="Helical" evidence="8">
    <location>
        <begin position="60"/>
        <end position="77"/>
    </location>
</feature>
<dbReference type="AlphaFoldDB" id="B6IYF6"/>
<dbReference type="GO" id="GO:0005886">
    <property type="term" value="C:plasma membrane"/>
    <property type="evidence" value="ECO:0007669"/>
    <property type="project" value="UniProtKB-SubCell"/>
</dbReference>
<feature type="transmembrane region" description="Helical" evidence="8">
    <location>
        <begin position="398"/>
        <end position="417"/>
    </location>
</feature>
<feature type="transmembrane region" description="Helical" evidence="8">
    <location>
        <begin position="303"/>
        <end position="323"/>
    </location>
</feature>
<keyword evidence="3" id="KW-1003">Cell membrane</keyword>
<evidence type="ECO:0000256" key="7">
    <source>
        <dbReference type="SAM" id="MobiDB-lite"/>
    </source>
</evidence>
<dbReference type="Proteomes" id="UP000001591">
    <property type="component" value="Chromosome"/>
</dbReference>
<evidence type="ECO:0000256" key="6">
    <source>
        <dbReference type="ARBA" id="ARBA00023136"/>
    </source>
</evidence>
<keyword evidence="6 8" id="KW-0472">Membrane</keyword>